<keyword evidence="3" id="KW-1185">Reference proteome</keyword>
<dbReference type="InterPro" id="IPR007278">
    <property type="entry name" value="DUF397"/>
</dbReference>
<evidence type="ECO:0000259" key="1">
    <source>
        <dbReference type="Pfam" id="PF04149"/>
    </source>
</evidence>
<proteinExistence type="predicted"/>
<dbReference type="Pfam" id="PF04149">
    <property type="entry name" value="DUF397"/>
    <property type="match status" value="1"/>
</dbReference>
<evidence type="ECO:0000313" key="3">
    <source>
        <dbReference type="Proteomes" id="UP001212821"/>
    </source>
</evidence>
<evidence type="ECO:0000313" key="2">
    <source>
        <dbReference type="EMBL" id="WBP89632.1"/>
    </source>
</evidence>
<reference evidence="3" key="1">
    <citation type="submission" date="2022-12" db="EMBL/GenBank/DDBJ databases">
        <authorList>
            <person name="Mo P."/>
        </authorList>
    </citation>
    <scope>NUCLEOTIDE SEQUENCE [LARGE SCALE GENOMIC DNA]</scope>
    <source>
        <strain evidence="3">HUAS 3-15</strain>
    </source>
</reference>
<accession>A0ABY7QAF9</accession>
<protein>
    <submittedName>
        <fullName evidence="2">DUF397 domain-containing protein</fullName>
    </submittedName>
</protein>
<name>A0ABY7QAF9_9ACTN</name>
<dbReference type="Proteomes" id="UP001212821">
    <property type="component" value="Chromosome"/>
</dbReference>
<organism evidence="2 3">
    <name type="scientific">Kitasatospora cathayae</name>
    <dbReference type="NCBI Taxonomy" id="3004092"/>
    <lineage>
        <taxon>Bacteria</taxon>
        <taxon>Bacillati</taxon>
        <taxon>Actinomycetota</taxon>
        <taxon>Actinomycetes</taxon>
        <taxon>Kitasatosporales</taxon>
        <taxon>Streptomycetaceae</taxon>
        <taxon>Kitasatospora</taxon>
    </lineage>
</organism>
<gene>
    <name evidence="2" type="ORF">O1G21_29820</name>
</gene>
<dbReference type="EMBL" id="CP115450">
    <property type="protein sequence ID" value="WBP89632.1"/>
    <property type="molecule type" value="Genomic_DNA"/>
</dbReference>
<feature type="domain" description="DUF397" evidence="1">
    <location>
        <begin position="9"/>
        <end position="61"/>
    </location>
</feature>
<dbReference type="RefSeq" id="WP_270148039.1">
    <property type="nucleotide sequence ID" value="NZ_CP115450.1"/>
</dbReference>
<sequence length="66" mass="7095">MMPSKTTVPWRKSSCSGNNGGNCIEVATAHHGQLVRDSKDPGGPVLGFGPVAWQSFIDAVRTDRLR</sequence>